<feature type="non-terminal residue" evidence="2">
    <location>
        <position position="192"/>
    </location>
</feature>
<gene>
    <name evidence="2" type="ORF">L195_g052324</name>
</gene>
<protein>
    <recommendedName>
        <fullName evidence="1">Retrotransposon gag domain-containing protein</fullName>
    </recommendedName>
</protein>
<sequence>MERLEAGNASKFDKVYAALDVLIEQTPSKQNQGANNRAPFQVRNVKLEFPRFDGTNVHEWIFRAEQFFDYYDTPDIDRLTISSVHLDKDVVPWYQMVQRSHPFTSWIEFTRALELDFGPSIYDCPRATLFKLTQTGTVAEYYLQFTSLANRVYGLSNDALIDCFVSGLTTEIRRDVLIHTPTSIVKAVSLAK</sequence>
<dbReference type="AlphaFoldDB" id="A0A2K3K4J5"/>
<evidence type="ECO:0000313" key="3">
    <source>
        <dbReference type="Proteomes" id="UP000236291"/>
    </source>
</evidence>
<reference evidence="2 3" key="1">
    <citation type="journal article" date="2014" name="Am. J. Bot.">
        <title>Genome assembly and annotation for red clover (Trifolium pratense; Fabaceae).</title>
        <authorList>
            <person name="Istvanek J."/>
            <person name="Jaros M."/>
            <person name="Krenek A."/>
            <person name="Repkova J."/>
        </authorList>
    </citation>
    <scope>NUCLEOTIDE SEQUENCE [LARGE SCALE GENOMIC DNA]</scope>
    <source>
        <strain evidence="3">cv. Tatra</strain>
        <tissue evidence="2">Young leaves</tissue>
    </source>
</reference>
<feature type="domain" description="Retrotransposon gag" evidence="1">
    <location>
        <begin position="83"/>
        <end position="169"/>
    </location>
</feature>
<comment type="caution">
    <text evidence="2">The sequence shown here is derived from an EMBL/GenBank/DDBJ whole genome shotgun (WGS) entry which is preliminary data.</text>
</comment>
<organism evidence="2 3">
    <name type="scientific">Trifolium pratense</name>
    <name type="common">Red clover</name>
    <dbReference type="NCBI Taxonomy" id="57577"/>
    <lineage>
        <taxon>Eukaryota</taxon>
        <taxon>Viridiplantae</taxon>
        <taxon>Streptophyta</taxon>
        <taxon>Embryophyta</taxon>
        <taxon>Tracheophyta</taxon>
        <taxon>Spermatophyta</taxon>
        <taxon>Magnoliopsida</taxon>
        <taxon>eudicotyledons</taxon>
        <taxon>Gunneridae</taxon>
        <taxon>Pentapetalae</taxon>
        <taxon>rosids</taxon>
        <taxon>fabids</taxon>
        <taxon>Fabales</taxon>
        <taxon>Fabaceae</taxon>
        <taxon>Papilionoideae</taxon>
        <taxon>50 kb inversion clade</taxon>
        <taxon>NPAAA clade</taxon>
        <taxon>Hologalegina</taxon>
        <taxon>IRL clade</taxon>
        <taxon>Trifolieae</taxon>
        <taxon>Trifolium</taxon>
    </lineage>
</organism>
<evidence type="ECO:0000259" key="1">
    <source>
        <dbReference type="Pfam" id="PF03732"/>
    </source>
</evidence>
<dbReference type="Pfam" id="PF03732">
    <property type="entry name" value="Retrotrans_gag"/>
    <property type="match status" value="1"/>
</dbReference>
<dbReference type="EMBL" id="ASHM01084631">
    <property type="protein sequence ID" value="PNX61186.1"/>
    <property type="molecule type" value="Genomic_DNA"/>
</dbReference>
<accession>A0A2K3K4J5</accession>
<evidence type="ECO:0000313" key="2">
    <source>
        <dbReference type="EMBL" id="PNX61186.1"/>
    </source>
</evidence>
<reference evidence="2 3" key="2">
    <citation type="journal article" date="2017" name="Front. Plant Sci.">
        <title>Gene Classification and Mining of Molecular Markers Useful in Red Clover (Trifolium pratense) Breeding.</title>
        <authorList>
            <person name="Istvanek J."/>
            <person name="Dluhosova J."/>
            <person name="Dluhos P."/>
            <person name="Patkova L."/>
            <person name="Nedelnik J."/>
            <person name="Repkova J."/>
        </authorList>
    </citation>
    <scope>NUCLEOTIDE SEQUENCE [LARGE SCALE GENOMIC DNA]</scope>
    <source>
        <strain evidence="3">cv. Tatra</strain>
        <tissue evidence="2">Young leaves</tissue>
    </source>
</reference>
<dbReference type="Proteomes" id="UP000236291">
    <property type="component" value="Unassembled WGS sequence"/>
</dbReference>
<dbReference type="InterPro" id="IPR005162">
    <property type="entry name" value="Retrotrans_gag_dom"/>
</dbReference>
<name>A0A2K3K4J5_TRIPR</name>
<proteinExistence type="predicted"/>